<gene>
    <name evidence="1" type="ordered locus">Mboo_1885</name>
</gene>
<dbReference type="Gene3D" id="3.40.50.620">
    <property type="entry name" value="HUPs"/>
    <property type="match status" value="1"/>
</dbReference>
<dbReference type="AlphaFoldDB" id="A7I9I9"/>
<reference evidence="2" key="1">
    <citation type="journal article" date="2015" name="Microbiology">
        <title>Genome of Methanoregula boonei 6A8 reveals adaptations to oligotrophic peatland environments.</title>
        <authorList>
            <person name="Braeuer S."/>
            <person name="Cadillo-Quiroz H."/>
            <person name="Kyrpides N."/>
            <person name="Woyke T."/>
            <person name="Goodwin L."/>
            <person name="Detter C."/>
            <person name="Podell S."/>
            <person name="Yavitt J.B."/>
            <person name="Zinder S.H."/>
        </authorList>
    </citation>
    <scope>NUCLEOTIDE SEQUENCE [LARGE SCALE GENOMIC DNA]</scope>
    <source>
        <strain evidence="2">DSM 21154 / JCM 14090 / 6A8</strain>
    </source>
</reference>
<evidence type="ECO:0000313" key="2">
    <source>
        <dbReference type="Proteomes" id="UP000002408"/>
    </source>
</evidence>
<protein>
    <submittedName>
        <fullName evidence="1">PP-loop</fullName>
    </submittedName>
</protein>
<sequence length="199" mass="21970">MKAGVLYSGGKDSSLAAIMLGTYFEVELNTFVFDPARLIPSIEQAAQALGLRLKKRVFPEGMAEEMAEMVISCGYPNDAINRIHRTAIETLAGEYRVVGDGTRFDDRVPMLTRDQVQSICSRTGSTYVRPLLGYMRADVDRLVDRFFLVEYGETGTIANGDYESEIRAAVRTLGADPAALFPLHHEQSLVVGTKKNTNN</sequence>
<dbReference type="OrthoDB" id="108920at2157"/>
<name>A7I9I9_METB6</name>
<dbReference type="InterPro" id="IPR014729">
    <property type="entry name" value="Rossmann-like_a/b/a_fold"/>
</dbReference>
<dbReference type="STRING" id="456442.Mboo_1885"/>
<dbReference type="RefSeq" id="WP_012107453.1">
    <property type="nucleotide sequence ID" value="NC_009712.1"/>
</dbReference>
<dbReference type="SUPFAM" id="SSF52402">
    <property type="entry name" value="Adenine nucleotide alpha hydrolases-like"/>
    <property type="match status" value="1"/>
</dbReference>
<organism evidence="1 2">
    <name type="scientific">Methanoregula boonei (strain DSM 21154 / JCM 14090 / 6A8)</name>
    <dbReference type="NCBI Taxonomy" id="456442"/>
    <lineage>
        <taxon>Archaea</taxon>
        <taxon>Methanobacteriati</taxon>
        <taxon>Methanobacteriota</taxon>
        <taxon>Stenosarchaea group</taxon>
        <taxon>Methanomicrobia</taxon>
        <taxon>Methanomicrobiales</taxon>
        <taxon>Methanoregulaceae</taxon>
        <taxon>Methanoregula</taxon>
    </lineage>
</organism>
<proteinExistence type="predicted"/>
<dbReference type="InterPro" id="IPR055834">
    <property type="entry name" value="DUF7411"/>
</dbReference>
<dbReference type="Pfam" id="PF24167">
    <property type="entry name" value="DUF7411"/>
    <property type="match status" value="1"/>
</dbReference>
<dbReference type="Proteomes" id="UP000002408">
    <property type="component" value="Chromosome"/>
</dbReference>
<dbReference type="HOGENOM" id="CLU_1381418_0_0_2"/>
<keyword evidence="2" id="KW-1185">Reference proteome</keyword>
<dbReference type="KEGG" id="mbn:Mboo_1885"/>
<evidence type="ECO:0000313" key="1">
    <source>
        <dbReference type="EMBL" id="ABS56400.1"/>
    </source>
</evidence>
<dbReference type="EMBL" id="CP000780">
    <property type="protein sequence ID" value="ABS56400.1"/>
    <property type="molecule type" value="Genomic_DNA"/>
</dbReference>
<dbReference type="NCBIfam" id="NF011155">
    <property type="entry name" value="PRK14561.1"/>
    <property type="match status" value="1"/>
</dbReference>
<dbReference type="eggNOG" id="arCOG00037">
    <property type="taxonomic scope" value="Archaea"/>
</dbReference>
<accession>A7I9I9</accession>
<dbReference type="GeneID" id="5411379"/>